<dbReference type="GO" id="GO:0000175">
    <property type="term" value="F:3'-5'-RNA exonuclease activity"/>
    <property type="evidence" value="ECO:0007669"/>
    <property type="project" value="TreeGrafter"/>
</dbReference>
<dbReference type="Gene3D" id="3.60.10.10">
    <property type="entry name" value="Endonuclease/exonuclease/phosphatase"/>
    <property type="match status" value="1"/>
</dbReference>
<dbReference type="PROSITE" id="PS51257">
    <property type="entry name" value="PROKAR_LIPOPROTEIN"/>
    <property type="match status" value="1"/>
</dbReference>
<evidence type="ECO:0000313" key="1">
    <source>
        <dbReference type="EMBL" id="VEN53275.1"/>
    </source>
</evidence>
<dbReference type="PANTHER" id="PTHR12121:SF37">
    <property type="entry name" value="2',5'-PHOSPHODIESTERASE 12"/>
    <property type="match status" value="1"/>
</dbReference>
<reference evidence="1 2" key="1">
    <citation type="submission" date="2019-01" db="EMBL/GenBank/DDBJ databases">
        <authorList>
            <person name="Sayadi A."/>
        </authorList>
    </citation>
    <scope>NUCLEOTIDE SEQUENCE [LARGE SCALE GENOMIC DNA]</scope>
</reference>
<gene>
    <name evidence="1" type="ORF">CALMAC_LOCUS13128</name>
</gene>
<dbReference type="InterPro" id="IPR050410">
    <property type="entry name" value="CCR4/nocturin_mRNA_transcr"/>
</dbReference>
<proteinExistence type="predicted"/>
<dbReference type="AlphaFoldDB" id="A0A653CZC0"/>
<dbReference type="OrthoDB" id="412787at2759"/>
<dbReference type="GO" id="GO:0005739">
    <property type="term" value="C:mitochondrion"/>
    <property type="evidence" value="ECO:0007669"/>
    <property type="project" value="TreeGrafter"/>
</dbReference>
<protein>
    <submittedName>
        <fullName evidence="1">Uncharacterized protein</fullName>
    </submittedName>
</protein>
<organism evidence="1 2">
    <name type="scientific">Callosobruchus maculatus</name>
    <name type="common">Southern cowpea weevil</name>
    <name type="synonym">Pulse bruchid</name>
    <dbReference type="NCBI Taxonomy" id="64391"/>
    <lineage>
        <taxon>Eukaryota</taxon>
        <taxon>Metazoa</taxon>
        <taxon>Ecdysozoa</taxon>
        <taxon>Arthropoda</taxon>
        <taxon>Hexapoda</taxon>
        <taxon>Insecta</taxon>
        <taxon>Pterygota</taxon>
        <taxon>Neoptera</taxon>
        <taxon>Endopterygota</taxon>
        <taxon>Coleoptera</taxon>
        <taxon>Polyphaga</taxon>
        <taxon>Cucujiformia</taxon>
        <taxon>Chrysomeloidea</taxon>
        <taxon>Chrysomelidae</taxon>
        <taxon>Bruchinae</taxon>
        <taxon>Bruchini</taxon>
        <taxon>Callosobruchus</taxon>
    </lineage>
</organism>
<evidence type="ECO:0000313" key="2">
    <source>
        <dbReference type="Proteomes" id="UP000410492"/>
    </source>
</evidence>
<keyword evidence="2" id="KW-1185">Reference proteome</keyword>
<dbReference type="EMBL" id="CAACVG010009439">
    <property type="protein sequence ID" value="VEN53275.1"/>
    <property type="molecule type" value="Genomic_DNA"/>
</dbReference>
<dbReference type="Proteomes" id="UP000410492">
    <property type="component" value="Unassembled WGS sequence"/>
</dbReference>
<dbReference type="GO" id="GO:0000288">
    <property type="term" value="P:nuclear-transcribed mRNA catabolic process, deadenylation-dependent decay"/>
    <property type="evidence" value="ECO:0007669"/>
    <property type="project" value="TreeGrafter"/>
</dbReference>
<name>A0A653CZC0_CALMS</name>
<dbReference type="InterPro" id="IPR036691">
    <property type="entry name" value="Endo/exonu/phosph_ase_sf"/>
</dbReference>
<dbReference type="PANTHER" id="PTHR12121">
    <property type="entry name" value="CARBON CATABOLITE REPRESSOR PROTEIN 4"/>
    <property type="match status" value="1"/>
</dbReference>
<sequence length="100" mass="11290">MIEGRIHPKHADCLEVDKNGGLLLSHNFHFISACGTPLYTNYTPDYKGCLDYIFVEDNKVNVKQVIPLPDEAELSQYNGLPNKYYPSDHVSLAVDLSFKC</sequence>
<accession>A0A653CZC0</accession>
<dbReference type="SUPFAM" id="SSF56219">
    <property type="entry name" value="DNase I-like"/>
    <property type="match status" value="1"/>
</dbReference>